<dbReference type="PROSITE" id="PS51898">
    <property type="entry name" value="TYR_RECOMBINASE"/>
    <property type="match status" value="1"/>
</dbReference>
<feature type="domain" description="Tyr recombinase" evidence="5">
    <location>
        <begin position="201"/>
        <end position="373"/>
    </location>
</feature>
<proteinExistence type="inferred from homology"/>
<keyword evidence="7" id="KW-1185">Reference proteome</keyword>
<dbReference type="InterPro" id="IPR050090">
    <property type="entry name" value="Tyrosine_recombinase_XerCD"/>
</dbReference>
<dbReference type="InterPro" id="IPR002104">
    <property type="entry name" value="Integrase_catalytic"/>
</dbReference>
<comment type="caution">
    <text evidence="6">The sequence shown here is derived from an EMBL/GenBank/DDBJ whole genome shotgun (WGS) entry which is preliminary data.</text>
</comment>
<organism evidence="6 7">
    <name type="scientific">Croceitalea vernalis</name>
    <dbReference type="NCBI Taxonomy" id="3075599"/>
    <lineage>
        <taxon>Bacteria</taxon>
        <taxon>Pseudomonadati</taxon>
        <taxon>Bacteroidota</taxon>
        <taxon>Flavobacteriia</taxon>
        <taxon>Flavobacteriales</taxon>
        <taxon>Flavobacteriaceae</taxon>
        <taxon>Croceitalea</taxon>
    </lineage>
</organism>
<dbReference type="EMBL" id="JAVRHU010000002">
    <property type="protein sequence ID" value="MDT0622019.1"/>
    <property type="molecule type" value="Genomic_DNA"/>
</dbReference>
<keyword evidence="2" id="KW-0229">DNA integration</keyword>
<dbReference type="Pfam" id="PF13495">
    <property type="entry name" value="Phage_int_SAM_4"/>
    <property type="match status" value="1"/>
</dbReference>
<evidence type="ECO:0000256" key="2">
    <source>
        <dbReference type="ARBA" id="ARBA00022908"/>
    </source>
</evidence>
<dbReference type="Proteomes" id="UP001250662">
    <property type="component" value="Unassembled WGS sequence"/>
</dbReference>
<keyword evidence="3" id="KW-0238">DNA-binding</keyword>
<accession>A0ABU3BIN5</accession>
<dbReference type="InterPro" id="IPR013762">
    <property type="entry name" value="Integrase-like_cat_sf"/>
</dbReference>
<dbReference type="InterPro" id="IPR004107">
    <property type="entry name" value="Integrase_SAM-like_N"/>
</dbReference>
<evidence type="ECO:0000256" key="1">
    <source>
        <dbReference type="ARBA" id="ARBA00008857"/>
    </source>
</evidence>
<dbReference type="InterPro" id="IPR011010">
    <property type="entry name" value="DNA_brk_join_enz"/>
</dbReference>
<dbReference type="Pfam" id="PF00589">
    <property type="entry name" value="Phage_integrase"/>
    <property type="match status" value="1"/>
</dbReference>
<evidence type="ECO:0000256" key="3">
    <source>
        <dbReference type="ARBA" id="ARBA00023125"/>
    </source>
</evidence>
<dbReference type="SUPFAM" id="SSF56349">
    <property type="entry name" value="DNA breaking-rejoining enzymes"/>
    <property type="match status" value="1"/>
</dbReference>
<comment type="similarity">
    <text evidence="1">Belongs to the 'phage' integrase family.</text>
</comment>
<dbReference type="RefSeq" id="WP_311387968.1">
    <property type="nucleotide sequence ID" value="NZ_JAVRHU010000002.1"/>
</dbReference>
<evidence type="ECO:0000256" key="4">
    <source>
        <dbReference type="ARBA" id="ARBA00023172"/>
    </source>
</evidence>
<sequence length="400" mass="45537">MSNKAIIFSKAILQQQEVLLITFNYDFEIKENVKSFGGVRWSSSLKGFYLPFSKKTTNTIYKYLKGKGYSIDFGSLTNNANKAKPEIKHKLEQKKYRPLSEYNRKRLQEYRSYLNGLRLSSSTVAVYSNFVKLFLEFIGELKSSEIKQTHFRQYTELIVQKKQYSISTHRQLIGALNHFSVLCCNEDFKGSGLNRPRKNKSLPAVLSQQEVILLIRSTANLKHRAIIALLYSAGLRIGESINLKLSDIDLHRMQLRINLGKGRKDRYVGIAQSFLPLLKNYLATYQPKVFFVEGKNGAQYSASSIRKFLYRACKAAGIHKKITPHTLRHSYATHLIENGVGLRHVQELLGHSKPETTMIYTHIAKKDLLQVKSTLDMAVEQLTETVKGASNISIAGNTYG</sequence>
<evidence type="ECO:0000313" key="7">
    <source>
        <dbReference type="Proteomes" id="UP001250662"/>
    </source>
</evidence>
<dbReference type="Gene3D" id="1.10.443.10">
    <property type="entry name" value="Intergrase catalytic core"/>
    <property type="match status" value="1"/>
</dbReference>
<keyword evidence="4" id="KW-0233">DNA recombination</keyword>
<gene>
    <name evidence="6" type="ORF">RM520_10285</name>
</gene>
<dbReference type="PANTHER" id="PTHR30349">
    <property type="entry name" value="PHAGE INTEGRASE-RELATED"/>
    <property type="match status" value="1"/>
</dbReference>
<dbReference type="InterPro" id="IPR010998">
    <property type="entry name" value="Integrase_recombinase_N"/>
</dbReference>
<dbReference type="PANTHER" id="PTHR30349:SF64">
    <property type="entry name" value="PROPHAGE INTEGRASE INTD-RELATED"/>
    <property type="match status" value="1"/>
</dbReference>
<evidence type="ECO:0000313" key="6">
    <source>
        <dbReference type="EMBL" id="MDT0622019.1"/>
    </source>
</evidence>
<reference evidence="6 7" key="1">
    <citation type="submission" date="2023-09" db="EMBL/GenBank/DDBJ databases">
        <authorList>
            <person name="Rey-Velasco X."/>
        </authorList>
    </citation>
    <scope>NUCLEOTIDE SEQUENCE [LARGE SCALE GENOMIC DNA]</scope>
    <source>
        <strain evidence="6 7">P007</strain>
    </source>
</reference>
<protein>
    <submittedName>
        <fullName evidence="6">Tyrosine-type recombinase/integrase</fullName>
    </submittedName>
</protein>
<name>A0ABU3BIN5_9FLAO</name>
<dbReference type="Gene3D" id="1.10.150.130">
    <property type="match status" value="1"/>
</dbReference>
<evidence type="ECO:0000259" key="5">
    <source>
        <dbReference type="PROSITE" id="PS51898"/>
    </source>
</evidence>